<protein>
    <recommendedName>
        <fullName evidence="3">Major facilitator superfamily (MFS) profile domain-containing protein</fullName>
    </recommendedName>
</protein>
<keyword evidence="2" id="KW-1185">Reference proteome</keyword>
<dbReference type="EMBL" id="RYZI01000241">
    <property type="protein sequence ID" value="RWA07733.1"/>
    <property type="molecule type" value="Genomic_DNA"/>
</dbReference>
<comment type="caution">
    <text evidence="1">The sequence shown here is derived from an EMBL/GenBank/DDBJ whole genome shotgun (WGS) entry which is preliminary data.</text>
</comment>
<organism evidence="1 2">
    <name type="scientific">Xylaria grammica</name>
    <dbReference type="NCBI Taxonomy" id="363999"/>
    <lineage>
        <taxon>Eukaryota</taxon>
        <taxon>Fungi</taxon>
        <taxon>Dikarya</taxon>
        <taxon>Ascomycota</taxon>
        <taxon>Pezizomycotina</taxon>
        <taxon>Sordariomycetes</taxon>
        <taxon>Xylariomycetidae</taxon>
        <taxon>Xylariales</taxon>
        <taxon>Xylariaceae</taxon>
        <taxon>Xylaria</taxon>
    </lineage>
</organism>
<proteinExistence type="predicted"/>
<accession>A0A439CZV4</accession>
<dbReference type="AlphaFoldDB" id="A0A439CZV4"/>
<evidence type="ECO:0000313" key="2">
    <source>
        <dbReference type="Proteomes" id="UP000286045"/>
    </source>
</evidence>
<dbReference type="Proteomes" id="UP000286045">
    <property type="component" value="Unassembled WGS sequence"/>
</dbReference>
<sequence>MTTPSYQPYHEPSLTELLIPSTFLLALNSINSVLDRTLACGLVGQVLLGTAWGDPGARWLSAGF</sequence>
<dbReference type="STRING" id="363999.A0A439CZV4"/>
<feature type="non-terminal residue" evidence="1">
    <location>
        <position position="64"/>
    </location>
</feature>
<evidence type="ECO:0008006" key="3">
    <source>
        <dbReference type="Google" id="ProtNLM"/>
    </source>
</evidence>
<name>A0A439CZV4_9PEZI</name>
<evidence type="ECO:0000313" key="1">
    <source>
        <dbReference type="EMBL" id="RWA07733.1"/>
    </source>
</evidence>
<gene>
    <name evidence="1" type="ORF">EKO27_g7372</name>
</gene>
<reference evidence="1 2" key="1">
    <citation type="submission" date="2018-12" db="EMBL/GenBank/DDBJ databases">
        <title>Draft genome sequence of Xylaria grammica IHI A82.</title>
        <authorList>
            <person name="Buettner E."/>
            <person name="Kellner H."/>
        </authorList>
    </citation>
    <scope>NUCLEOTIDE SEQUENCE [LARGE SCALE GENOMIC DNA]</scope>
    <source>
        <strain evidence="1 2">IHI A82</strain>
    </source>
</reference>